<keyword evidence="2" id="KW-1185">Reference proteome</keyword>
<protein>
    <submittedName>
        <fullName evidence="1">Uncharacterized protein</fullName>
    </submittedName>
</protein>
<gene>
    <name evidence="1" type="ORF">LOK49_LG11G02556</name>
</gene>
<accession>A0ACC0FXS3</accession>
<sequence length="69" mass="7740">MPQLASVYNVISNCVPSSKTLLIPDFAVTESRKRAQQCISQIYACLDPRATNHAYRCMMAEKPNLHNSI</sequence>
<comment type="caution">
    <text evidence="1">The sequence shown here is derived from an EMBL/GenBank/DDBJ whole genome shotgun (WGS) entry which is preliminary data.</text>
</comment>
<evidence type="ECO:0000313" key="1">
    <source>
        <dbReference type="EMBL" id="KAI7993597.1"/>
    </source>
</evidence>
<name>A0ACC0FXS3_9ERIC</name>
<dbReference type="EMBL" id="CM045769">
    <property type="protein sequence ID" value="KAI7993597.1"/>
    <property type="molecule type" value="Genomic_DNA"/>
</dbReference>
<organism evidence="1 2">
    <name type="scientific">Camellia lanceoleosa</name>
    <dbReference type="NCBI Taxonomy" id="1840588"/>
    <lineage>
        <taxon>Eukaryota</taxon>
        <taxon>Viridiplantae</taxon>
        <taxon>Streptophyta</taxon>
        <taxon>Embryophyta</taxon>
        <taxon>Tracheophyta</taxon>
        <taxon>Spermatophyta</taxon>
        <taxon>Magnoliopsida</taxon>
        <taxon>eudicotyledons</taxon>
        <taxon>Gunneridae</taxon>
        <taxon>Pentapetalae</taxon>
        <taxon>asterids</taxon>
        <taxon>Ericales</taxon>
        <taxon>Theaceae</taxon>
        <taxon>Camellia</taxon>
    </lineage>
</organism>
<proteinExistence type="predicted"/>
<reference evidence="1 2" key="1">
    <citation type="journal article" date="2022" name="Plant J.">
        <title>Chromosome-level genome of Camellia lanceoleosa provides a valuable resource for understanding genome evolution and self-incompatibility.</title>
        <authorList>
            <person name="Gong W."/>
            <person name="Xiao S."/>
            <person name="Wang L."/>
            <person name="Liao Z."/>
            <person name="Chang Y."/>
            <person name="Mo W."/>
            <person name="Hu G."/>
            <person name="Li W."/>
            <person name="Zhao G."/>
            <person name="Zhu H."/>
            <person name="Hu X."/>
            <person name="Ji K."/>
            <person name="Xiang X."/>
            <person name="Song Q."/>
            <person name="Yuan D."/>
            <person name="Jin S."/>
            <person name="Zhang L."/>
        </authorList>
    </citation>
    <scope>NUCLEOTIDE SEQUENCE [LARGE SCALE GENOMIC DNA]</scope>
    <source>
        <strain evidence="1">SQ_2022a</strain>
    </source>
</reference>
<dbReference type="Proteomes" id="UP001060215">
    <property type="component" value="Chromosome 12"/>
</dbReference>
<evidence type="ECO:0000313" key="2">
    <source>
        <dbReference type="Proteomes" id="UP001060215"/>
    </source>
</evidence>